<evidence type="ECO:0000313" key="1">
    <source>
        <dbReference type="EMBL" id="GAL86053.1"/>
    </source>
</evidence>
<dbReference type="EMBL" id="BBLT01000006">
    <property type="protein sequence ID" value="GAL86053.1"/>
    <property type="molecule type" value="Genomic_DNA"/>
</dbReference>
<dbReference type="Proteomes" id="UP000030185">
    <property type="component" value="Unassembled WGS sequence"/>
</dbReference>
<proteinExistence type="predicted"/>
<keyword evidence="2" id="KW-1185">Reference proteome</keyword>
<dbReference type="AlphaFoldDB" id="A0A098LIQ0"/>
<comment type="caution">
    <text evidence="1">The sequence shown here is derived from an EMBL/GenBank/DDBJ whole genome shotgun (WGS) entry which is preliminary data.</text>
</comment>
<name>A0A098LIQ0_9BACT</name>
<evidence type="ECO:0000313" key="2">
    <source>
        <dbReference type="Proteomes" id="UP000030185"/>
    </source>
</evidence>
<protein>
    <submittedName>
        <fullName evidence="1">Uncharacterized protein</fullName>
    </submittedName>
</protein>
<reference evidence="1 2" key="1">
    <citation type="submission" date="2014-09" db="EMBL/GenBank/DDBJ databases">
        <title>Sporocytophaga myxococcoides PG-01 genome sequencing.</title>
        <authorList>
            <person name="Liu L."/>
            <person name="Gao P.J."/>
            <person name="Chen G.J."/>
            <person name="Wang L.S."/>
        </authorList>
    </citation>
    <scope>NUCLEOTIDE SEQUENCE [LARGE SCALE GENOMIC DNA]</scope>
    <source>
        <strain evidence="1 2">PG-01</strain>
    </source>
</reference>
<sequence>MDFEGWRNTPRAQGRTKSEVRGGEGLEAFLVLDFLWFLSLIQAKKGTVSALSLRGG</sequence>
<accession>A0A098LIQ0</accession>
<gene>
    <name evidence="1" type="ORF">MYP_3282</name>
</gene>
<organism evidence="1 2">
    <name type="scientific">Sporocytophaga myxococcoides</name>
    <dbReference type="NCBI Taxonomy" id="153721"/>
    <lineage>
        <taxon>Bacteria</taxon>
        <taxon>Pseudomonadati</taxon>
        <taxon>Bacteroidota</taxon>
        <taxon>Cytophagia</taxon>
        <taxon>Cytophagales</taxon>
        <taxon>Cytophagaceae</taxon>
        <taxon>Sporocytophaga</taxon>
    </lineage>
</organism>